<feature type="domain" description="Protein kinase" evidence="9">
    <location>
        <begin position="1"/>
        <end position="198"/>
    </location>
</feature>
<reference evidence="10" key="1">
    <citation type="journal article" date="2020" name="Stud. Mycol.">
        <title>101 Dothideomycetes genomes: a test case for predicting lifestyles and emergence of pathogens.</title>
        <authorList>
            <person name="Haridas S."/>
            <person name="Albert R."/>
            <person name="Binder M."/>
            <person name="Bloem J."/>
            <person name="Labutti K."/>
            <person name="Salamov A."/>
            <person name="Andreopoulos B."/>
            <person name="Baker S."/>
            <person name="Barry K."/>
            <person name="Bills G."/>
            <person name="Bluhm B."/>
            <person name="Cannon C."/>
            <person name="Castanera R."/>
            <person name="Culley D."/>
            <person name="Daum C."/>
            <person name="Ezra D."/>
            <person name="Gonzalez J."/>
            <person name="Henrissat B."/>
            <person name="Kuo A."/>
            <person name="Liang C."/>
            <person name="Lipzen A."/>
            <person name="Lutzoni F."/>
            <person name="Magnuson J."/>
            <person name="Mondo S."/>
            <person name="Nolan M."/>
            <person name="Ohm R."/>
            <person name="Pangilinan J."/>
            <person name="Park H.-J."/>
            <person name="Ramirez L."/>
            <person name="Alfaro M."/>
            <person name="Sun H."/>
            <person name="Tritt A."/>
            <person name="Yoshinaga Y."/>
            <person name="Zwiers L.-H."/>
            <person name="Turgeon B."/>
            <person name="Goodwin S."/>
            <person name="Spatafora J."/>
            <person name="Crous P."/>
            <person name="Grigoriev I."/>
        </authorList>
    </citation>
    <scope>NUCLEOTIDE SEQUENCE</scope>
    <source>
        <strain evidence="10">CBS 133067</strain>
    </source>
</reference>
<keyword evidence="5 10" id="KW-0418">Kinase</keyword>
<evidence type="ECO:0000313" key="11">
    <source>
        <dbReference type="Proteomes" id="UP000799772"/>
    </source>
</evidence>
<sequence length="198" mass="22092">FGWFQAHGSVCVTMEYCALGDLQTYLPSTAPLPEREVQEIAFQCLEGICYMHDNEFAHRDLKPSNILIMSCPPEQWWVKLAGFGISKRMEENLDPPSTVKGTQQFMAPELLGFGSKPGDDNKTSLYAFAADMWAFGEMIFQLTTKKPVFPKLSDLAAYASGTLRFPEVALNQVNMSSCGRNFLLFAMSSRPQIRLSAA</sequence>
<dbReference type="PANTHER" id="PTHR43671:SF98">
    <property type="entry name" value="SERINE_THREONINE-PROTEIN KINASE NEK11"/>
    <property type="match status" value="1"/>
</dbReference>
<dbReference type="CDD" id="cd00180">
    <property type="entry name" value="PKc"/>
    <property type="match status" value="1"/>
</dbReference>
<dbReference type="PROSITE" id="PS00108">
    <property type="entry name" value="PROTEIN_KINASE_ST"/>
    <property type="match status" value="1"/>
</dbReference>
<name>A0A9P4ID14_9PEZI</name>
<feature type="non-terminal residue" evidence="10">
    <location>
        <position position="1"/>
    </location>
</feature>
<evidence type="ECO:0000256" key="8">
    <source>
        <dbReference type="ARBA" id="ARBA00048679"/>
    </source>
</evidence>
<evidence type="ECO:0000256" key="1">
    <source>
        <dbReference type="ARBA" id="ARBA00012513"/>
    </source>
</evidence>
<evidence type="ECO:0000256" key="5">
    <source>
        <dbReference type="ARBA" id="ARBA00022777"/>
    </source>
</evidence>
<comment type="catalytic activity">
    <reaction evidence="7">
        <text>L-threonyl-[protein] + ATP = O-phospho-L-threonyl-[protein] + ADP + H(+)</text>
        <dbReference type="Rhea" id="RHEA:46608"/>
        <dbReference type="Rhea" id="RHEA-COMP:11060"/>
        <dbReference type="Rhea" id="RHEA-COMP:11605"/>
        <dbReference type="ChEBI" id="CHEBI:15378"/>
        <dbReference type="ChEBI" id="CHEBI:30013"/>
        <dbReference type="ChEBI" id="CHEBI:30616"/>
        <dbReference type="ChEBI" id="CHEBI:61977"/>
        <dbReference type="ChEBI" id="CHEBI:456216"/>
        <dbReference type="EC" id="2.7.11.1"/>
    </reaction>
</comment>
<keyword evidence="6" id="KW-0067">ATP-binding</keyword>
<organism evidence="10 11">
    <name type="scientific">Rhizodiscina lignyota</name>
    <dbReference type="NCBI Taxonomy" id="1504668"/>
    <lineage>
        <taxon>Eukaryota</taxon>
        <taxon>Fungi</taxon>
        <taxon>Dikarya</taxon>
        <taxon>Ascomycota</taxon>
        <taxon>Pezizomycotina</taxon>
        <taxon>Dothideomycetes</taxon>
        <taxon>Pleosporomycetidae</taxon>
        <taxon>Aulographales</taxon>
        <taxon>Rhizodiscinaceae</taxon>
        <taxon>Rhizodiscina</taxon>
    </lineage>
</organism>
<dbReference type="Pfam" id="PF00069">
    <property type="entry name" value="Pkinase"/>
    <property type="match status" value="1"/>
</dbReference>
<dbReference type="EMBL" id="ML978130">
    <property type="protein sequence ID" value="KAF2096302.1"/>
    <property type="molecule type" value="Genomic_DNA"/>
</dbReference>
<evidence type="ECO:0000256" key="6">
    <source>
        <dbReference type="ARBA" id="ARBA00022840"/>
    </source>
</evidence>
<comment type="catalytic activity">
    <reaction evidence="8">
        <text>L-seryl-[protein] + ATP = O-phospho-L-seryl-[protein] + ADP + H(+)</text>
        <dbReference type="Rhea" id="RHEA:17989"/>
        <dbReference type="Rhea" id="RHEA-COMP:9863"/>
        <dbReference type="Rhea" id="RHEA-COMP:11604"/>
        <dbReference type="ChEBI" id="CHEBI:15378"/>
        <dbReference type="ChEBI" id="CHEBI:29999"/>
        <dbReference type="ChEBI" id="CHEBI:30616"/>
        <dbReference type="ChEBI" id="CHEBI:83421"/>
        <dbReference type="ChEBI" id="CHEBI:456216"/>
        <dbReference type="EC" id="2.7.11.1"/>
    </reaction>
</comment>
<keyword evidence="11" id="KW-1185">Reference proteome</keyword>
<dbReference type="EC" id="2.7.11.1" evidence="1"/>
<comment type="caution">
    <text evidence="10">The sequence shown here is derived from an EMBL/GenBank/DDBJ whole genome shotgun (WGS) entry which is preliminary data.</text>
</comment>
<dbReference type="Proteomes" id="UP000799772">
    <property type="component" value="Unassembled WGS sequence"/>
</dbReference>
<dbReference type="PANTHER" id="PTHR43671">
    <property type="entry name" value="SERINE/THREONINE-PROTEIN KINASE NEK"/>
    <property type="match status" value="1"/>
</dbReference>
<evidence type="ECO:0000256" key="3">
    <source>
        <dbReference type="ARBA" id="ARBA00022679"/>
    </source>
</evidence>
<evidence type="ECO:0000256" key="2">
    <source>
        <dbReference type="ARBA" id="ARBA00022527"/>
    </source>
</evidence>
<accession>A0A9P4ID14</accession>
<dbReference type="GO" id="GO:0005524">
    <property type="term" value="F:ATP binding"/>
    <property type="evidence" value="ECO:0007669"/>
    <property type="project" value="UniProtKB-KW"/>
</dbReference>
<dbReference type="SUPFAM" id="SSF56112">
    <property type="entry name" value="Protein kinase-like (PK-like)"/>
    <property type="match status" value="1"/>
</dbReference>
<dbReference type="InterPro" id="IPR008271">
    <property type="entry name" value="Ser/Thr_kinase_AS"/>
</dbReference>
<dbReference type="InterPro" id="IPR050660">
    <property type="entry name" value="NEK_Ser/Thr_kinase"/>
</dbReference>
<evidence type="ECO:0000256" key="4">
    <source>
        <dbReference type="ARBA" id="ARBA00022741"/>
    </source>
</evidence>
<dbReference type="GO" id="GO:0004674">
    <property type="term" value="F:protein serine/threonine kinase activity"/>
    <property type="evidence" value="ECO:0007669"/>
    <property type="project" value="UniProtKB-KW"/>
</dbReference>
<evidence type="ECO:0000256" key="7">
    <source>
        <dbReference type="ARBA" id="ARBA00047899"/>
    </source>
</evidence>
<dbReference type="InterPro" id="IPR011009">
    <property type="entry name" value="Kinase-like_dom_sf"/>
</dbReference>
<dbReference type="PROSITE" id="PS50011">
    <property type="entry name" value="PROTEIN_KINASE_DOM"/>
    <property type="match status" value="1"/>
</dbReference>
<keyword evidence="3" id="KW-0808">Transferase</keyword>
<dbReference type="Gene3D" id="1.10.510.10">
    <property type="entry name" value="Transferase(Phosphotransferase) domain 1"/>
    <property type="match status" value="1"/>
</dbReference>
<dbReference type="SMART" id="SM00220">
    <property type="entry name" value="S_TKc"/>
    <property type="match status" value="1"/>
</dbReference>
<protein>
    <recommendedName>
        <fullName evidence="1">non-specific serine/threonine protein kinase</fullName>
        <ecNumber evidence="1">2.7.11.1</ecNumber>
    </recommendedName>
</protein>
<gene>
    <name evidence="10" type="ORF">NA57DRAFT_43290</name>
</gene>
<dbReference type="AlphaFoldDB" id="A0A9P4ID14"/>
<evidence type="ECO:0000313" key="10">
    <source>
        <dbReference type="EMBL" id="KAF2096302.1"/>
    </source>
</evidence>
<dbReference type="OrthoDB" id="10252171at2759"/>
<keyword evidence="4" id="KW-0547">Nucleotide-binding</keyword>
<dbReference type="InterPro" id="IPR000719">
    <property type="entry name" value="Prot_kinase_dom"/>
</dbReference>
<proteinExistence type="predicted"/>
<evidence type="ECO:0000259" key="9">
    <source>
        <dbReference type="PROSITE" id="PS50011"/>
    </source>
</evidence>
<keyword evidence="2" id="KW-0723">Serine/threonine-protein kinase</keyword>